<dbReference type="PANTHER" id="PTHR38011:SF11">
    <property type="entry name" value="2,5-DIAMINO-6-RIBOSYLAMINO-4(3H)-PYRIMIDINONE 5'-PHOSPHATE REDUCTASE"/>
    <property type="match status" value="1"/>
</dbReference>
<dbReference type="Pfam" id="PF01872">
    <property type="entry name" value="RibD_C"/>
    <property type="match status" value="1"/>
</dbReference>
<dbReference type="InterPro" id="IPR002734">
    <property type="entry name" value="RibDG_C"/>
</dbReference>
<accession>A0ABX1P7T6</accession>
<dbReference type="SUPFAM" id="SSF53597">
    <property type="entry name" value="Dihydrofolate reductase-like"/>
    <property type="match status" value="1"/>
</dbReference>
<gene>
    <name evidence="2" type="ORF">DP116_11735</name>
</gene>
<dbReference type="RefSeq" id="WP_169155351.1">
    <property type="nucleotide sequence ID" value="NZ_CAWPJE010000053.1"/>
</dbReference>
<dbReference type="EMBL" id="QMEB01000075">
    <property type="protein sequence ID" value="NMG20093.1"/>
    <property type="molecule type" value="Genomic_DNA"/>
</dbReference>
<dbReference type="InterPro" id="IPR050765">
    <property type="entry name" value="Riboflavin_Biosynth_HTPR"/>
</dbReference>
<evidence type="ECO:0000259" key="1">
    <source>
        <dbReference type="Pfam" id="PF01872"/>
    </source>
</evidence>
<dbReference type="PANTHER" id="PTHR38011">
    <property type="entry name" value="DIHYDROFOLATE REDUCTASE FAMILY PROTEIN (AFU_ORTHOLOGUE AFUA_8G06820)"/>
    <property type="match status" value="1"/>
</dbReference>
<organism evidence="2 3">
    <name type="scientific">Brasilonema bromeliae SPC951</name>
    <dbReference type="NCBI Taxonomy" id="385972"/>
    <lineage>
        <taxon>Bacteria</taxon>
        <taxon>Bacillati</taxon>
        <taxon>Cyanobacteriota</taxon>
        <taxon>Cyanophyceae</taxon>
        <taxon>Nostocales</taxon>
        <taxon>Scytonemataceae</taxon>
        <taxon>Brasilonema</taxon>
        <taxon>Bromeliae group (in: Brasilonema)</taxon>
    </lineage>
</organism>
<keyword evidence="3" id="KW-1185">Reference proteome</keyword>
<evidence type="ECO:0000313" key="2">
    <source>
        <dbReference type="EMBL" id="NMG20093.1"/>
    </source>
</evidence>
<reference evidence="2 3" key="1">
    <citation type="submission" date="2018-06" db="EMBL/GenBank/DDBJ databases">
        <title>Comparative genomics of Brasilonema spp. strains.</title>
        <authorList>
            <person name="Alvarenga D.O."/>
            <person name="Fiore M.F."/>
            <person name="Varani A.M."/>
        </authorList>
    </citation>
    <scope>NUCLEOTIDE SEQUENCE [LARGE SCALE GENOMIC DNA]</scope>
    <source>
        <strain evidence="2 3">SPC951</strain>
    </source>
</reference>
<name>A0ABX1P7T6_9CYAN</name>
<dbReference type="Gene3D" id="3.40.430.10">
    <property type="entry name" value="Dihydrofolate Reductase, subunit A"/>
    <property type="match status" value="1"/>
</dbReference>
<dbReference type="InterPro" id="IPR024072">
    <property type="entry name" value="DHFR-like_dom_sf"/>
</dbReference>
<dbReference type="Proteomes" id="UP000718564">
    <property type="component" value="Unassembled WGS sequence"/>
</dbReference>
<proteinExistence type="predicted"/>
<protein>
    <submittedName>
        <fullName evidence="2">Dihydrofolate reductase</fullName>
    </submittedName>
</protein>
<sequence>MRKIRLFIASSLDGYIARTSGEVDWLFTDQDYGYNEFSTQIDTVLMGSKTYYQVLTFGEYPYKDKKGFVFSKTVQVERDNNVEFVKENWKDFIHALRQSSGHDIWLVGGAQTIHYFMKYGFVDELILSIHPILLRNGIPLIVNDPSLETALELKDVKTYDSGLLQVSYDLKKI</sequence>
<evidence type="ECO:0000313" key="3">
    <source>
        <dbReference type="Proteomes" id="UP000718564"/>
    </source>
</evidence>
<feature type="domain" description="Bacterial bifunctional deaminase-reductase C-terminal" evidence="1">
    <location>
        <begin position="2"/>
        <end position="163"/>
    </location>
</feature>
<comment type="caution">
    <text evidence="2">The sequence shown here is derived from an EMBL/GenBank/DDBJ whole genome shotgun (WGS) entry which is preliminary data.</text>
</comment>